<evidence type="ECO:0000256" key="4">
    <source>
        <dbReference type="ARBA" id="ARBA00022475"/>
    </source>
</evidence>
<dbReference type="SUPFAM" id="SSF103473">
    <property type="entry name" value="MFS general substrate transporter"/>
    <property type="match status" value="1"/>
</dbReference>
<dbReference type="InterPro" id="IPR036259">
    <property type="entry name" value="MFS_trans_sf"/>
</dbReference>
<evidence type="ECO:0000256" key="8">
    <source>
        <dbReference type="SAM" id="Phobius"/>
    </source>
</evidence>
<keyword evidence="3" id="KW-0813">Transport</keyword>
<feature type="transmembrane region" description="Helical" evidence="8">
    <location>
        <begin position="431"/>
        <end position="454"/>
    </location>
</feature>
<evidence type="ECO:0000259" key="9">
    <source>
        <dbReference type="PROSITE" id="PS50850"/>
    </source>
</evidence>
<evidence type="ECO:0000256" key="6">
    <source>
        <dbReference type="ARBA" id="ARBA00022989"/>
    </source>
</evidence>
<dbReference type="Pfam" id="PF07690">
    <property type="entry name" value="MFS_1"/>
    <property type="match status" value="1"/>
</dbReference>
<dbReference type="InterPro" id="IPR020846">
    <property type="entry name" value="MFS_dom"/>
</dbReference>
<dbReference type="EMBL" id="JACCBU010000001">
    <property type="protein sequence ID" value="NYE71307.1"/>
    <property type="molecule type" value="Genomic_DNA"/>
</dbReference>
<evidence type="ECO:0000256" key="3">
    <source>
        <dbReference type="ARBA" id="ARBA00022448"/>
    </source>
</evidence>
<comment type="caution">
    <text evidence="10">The sequence shown here is derived from an EMBL/GenBank/DDBJ whole genome shotgun (WGS) entry which is preliminary data.</text>
</comment>
<dbReference type="PANTHER" id="PTHR42718:SF9">
    <property type="entry name" value="MAJOR FACILITATOR SUPERFAMILY MULTIDRUG TRANSPORTER MFSC"/>
    <property type="match status" value="1"/>
</dbReference>
<keyword evidence="5 8" id="KW-0812">Transmembrane</keyword>
<dbReference type="PROSITE" id="PS50850">
    <property type="entry name" value="MFS"/>
    <property type="match status" value="1"/>
</dbReference>
<keyword evidence="4" id="KW-1003">Cell membrane</keyword>
<evidence type="ECO:0000313" key="10">
    <source>
        <dbReference type="EMBL" id="NYE71307.1"/>
    </source>
</evidence>
<feature type="transmembrane region" description="Helical" evidence="8">
    <location>
        <begin position="234"/>
        <end position="254"/>
    </location>
</feature>
<feature type="transmembrane region" description="Helical" evidence="8">
    <location>
        <begin position="275"/>
        <end position="297"/>
    </location>
</feature>
<dbReference type="PANTHER" id="PTHR42718">
    <property type="entry name" value="MAJOR FACILITATOR SUPERFAMILY MULTIDRUG TRANSPORTER MFSC"/>
    <property type="match status" value="1"/>
</dbReference>
<feature type="transmembrane region" description="Helical" evidence="8">
    <location>
        <begin position="87"/>
        <end position="106"/>
    </location>
</feature>
<reference evidence="10 11" key="1">
    <citation type="submission" date="2020-07" db="EMBL/GenBank/DDBJ databases">
        <title>Sequencing the genomes of 1000 actinobacteria strains.</title>
        <authorList>
            <person name="Klenk H.-P."/>
        </authorList>
    </citation>
    <scope>NUCLEOTIDE SEQUENCE [LARGE SCALE GENOMIC DNA]</scope>
    <source>
        <strain evidence="10 11">DSM 22083</strain>
    </source>
</reference>
<name>A0A7Y9I704_9ACTN</name>
<proteinExistence type="inferred from homology"/>
<evidence type="ECO:0000256" key="7">
    <source>
        <dbReference type="ARBA" id="ARBA00023136"/>
    </source>
</evidence>
<dbReference type="GO" id="GO:0005886">
    <property type="term" value="C:plasma membrane"/>
    <property type="evidence" value="ECO:0007669"/>
    <property type="project" value="UniProtKB-SubCell"/>
</dbReference>
<gene>
    <name evidence="10" type="ORF">BKA15_002636</name>
</gene>
<dbReference type="Gene3D" id="1.20.1720.10">
    <property type="entry name" value="Multidrug resistance protein D"/>
    <property type="match status" value="1"/>
</dbReference>
<dbReference type="AlphaFoldDB" id="A0A7Y9I704"/>
<keyword evidence="11" id="KW-1185">Reference proteome</keyword>
<feature type="transmembrane region" description="Helical" evidence="8">
    <location>
        <begin position="309"/>
        <end position="329"/>
    </location>
</feature>
<dbReference type="InterPro" id="IPR004638">
    <property type="entry name" value="EmrB-like"/>
</dbReference>
<feature type="transmembrane region" description="Helical" evidence="8">
    <location>
        <begin position="20"/>
        <end position="44"/>
    </location>
</feature>
<accession>A0A7Y9I704</accession>
<feature type="transmembrane region" description="Helical" evidence="8">
    <location>
        <begin position="207"/>
        <end position="228"/>
    </location>
</feature>
<keyword evidence="6 8" id="KW-1133">Transmembrane helix</keyword>
<feature type="transmembrane region" description="Helical" evidence="8">
    <location>
        <begin position="172"/>
        <end position="195"/>
    </location>
</feature>
<keyword evidence="7 8" id="KW-0472">Membrane</keyword>
<evidence type="ECO:0000256" key="5">
    <source>
        <dbReference type="ARBA" id="ARBA00022692"/>
    </source>
</evidence>
<comment type="similarity">
    <text evidence="2">Belongs to the major facilitator superfamily. EmrB family.</text>
</comment>
<feature type="transmembrane region" description="Helical" evidence="8">
    <location>
        <begin position="112"/>
        <end position="134"/>
    </location>
</feature>
<dbReference type="Gene3D" id="1.20.1250.20">
    <property type="entry name" value="MFS general substrate transporter like domains"/>
    <property type="match status" value="1"/>
</dbReference>
<dbReference type="NCBIfam" id="TIGR00711">
    <property type="entry name" value="efflux_EmrB"/>
    <property type="match status" value="1"/>
</dbReference>
<protein>
    <submittedName>
        <fullName evidence="10">EmrB/QacA subfamily drug resistance transporter</fullName>
    </submittedName>
</protein>
<sequence length="460" mass="47303">MTVDSVREAPATRLDRTTTLIVVALAAAALMAVLDGTAVAASLTTLGTTFDANVDTVVWVTVGYLISAGLAQPLAGWAADRYGGRTVFLIGLAGFVAGSILAGFAWSIGALIAFRVLQGFGGGLLEPSALALTARNAPAPLVGRVMGTLSMIINVAPILGPLFGSALDADPWWRLIFLINVPLGLIVFLATVRLLPRDRPAESSRGPIDLVGLILLPVGFVALLFALNRASAGTPAWISILLAVVGVLLLAGYVRHARTTTRTPVLDLRLLRHRGFVGSLIVMAMVGFTMFSLVIGLPLYAEQLHGLHGIARGLFVCALGVGLIVSMSNGGRISDRTGPRVLARAGAAVTAVGLTAFAVINSFAPVPVLLGLMIVIGLSFGLVAAPSFASVYRVVPAESTAQATASLFIVVQLAASTGVTVVGVITGLGPIGYSLIFALLAASQLIALVATRLLPGRPTG</sequence>
<comment type="subcellular location">
    <subcellularLocation>
        <location evidence="1">Cell membrane</location>
        <topology evidence="1">Multi-pass membrane protein</topology>
    </subcellularLocation>
</comment>
<dbReference type="Proteomes" id="UP000569914">
    <property type="component" value="Unassembled WGS sequence"/>
</dbReference>
<evidence type="ECO:0000313" key="11">
    <source>
        <dbReference type="Proteomes" id="UP000569914"/>
    </source>
</evidence>
<dbReference type="RefSeq" id="WP_179751359.1">
    <property type="nucleotide sequence ID" value="NZ_JACCBU010000001.1"/>
</dbReference>
<feature type="transmembrane region" description="Helical" evidence="8">
    <location>
        <begin position="56"/>
        <end position="75"/>
    </location>
</feature>
<evidence type="ECO:0000256" key="2">
    <source>
        <dbReference type="ARBA" id="ARBA00008537"/>
    </source>
</evidence>
<feature type="transmembrane region" description="Helical" evidence="8">
    <location>
        <begin position="141"/>
        <end position="160"/>
    </location>
</feature>
<feature type="domain" description="Major facilitator superfamily (MFS) profile" evidence="9">
    <location>
        <begin position="21"/>
        <end position="459"/>
    </location>
</feature>
<feature type="transmembrane region" description="Helical" evidence="8">
    <location>
        <begin position="404"/>
        <end position="425"/>
    </location>
</feature>
<organism evidence="10 11">
    <name type="scientific">Microlunatus parietis</name>
    <dbReference type="NCBI Taxonomy" id="682979"/>
    <lineage>
        <taxon>Bacteria</taxon>
        <taxon>Bacillati</taxon>
        <taxon>Actinomycetota</taxon>
        <taxon>Actinomycetes</taxon>
        <taxon>Propionibacteriales</taxon>
        <taxon>Propionibacteriaceae</taxon>
        <taxon>Microlunatus</taxon>
    </lineage>
</organism>
<evidence type="ECO:0000256" key="1">
    <source>
        <dbReference type="ARBA" id="ARBA00004651"/>
    </source>
</evidence>
<dbReference type="GO" id="GO:0022857">
    <property type="term" value="F:transmembrane transporter activity"/>
    <property type="evidence" value="ECO:0007669"/>
    <property type="project" value="InterPro"/>
</dbReference>
<feature type="transmembrane region" description="Helical" evidence="8">
    <location>
        <begin position="341"/>
        <end position="360"/>
    </location>
</feature>
<dbReference type="InterPro" id="IPR011701">
    <property type="entry name" value="MFS"/>
</dbReference>
<feature type="transmembrane region" description="Helical" evidence="8">
    <location>
        <begin position="366"/>
        <end position="392"/>
    </location>
</feature>